<dbReference type="Gene3D" id="3.40.50.11820">
    <property type="match status" value="1"/>
</dbReference>
<dbReference type="InterPro" id="IPR007554">
    <property type="entry name" value="Glycerophosphate_synth"/>
</dbReference>
<dbReference type="GO" id="GO:0047355">
    <property type="term" value="F:CDP-glycerol glycerophosphotransferase activity"/>
    <property type="evidence" value="ECO:0007669"/>
    <property type="project" value="InterPro"/>
</dbReference>
<accession>A0A268HI46</accession>
<evidence type="ECO:0000313" key="2">
    <source>
        <dbReference type="Proteomes" id="UP000216475"/>
    </source>
</evidence>
<dbReference type="Pfam" id="PF04464">
    <property type="entry name" value="Glyphos_transf"/>
    <property type="match status" value="1"/>
</dbReference>
<name>A0A268HI46_9BACI</name>
<dbReference type="PANTHER" id="PTHR37316">
    <property type="entry name" value="TEICHOIC ACID GLYCEROL-PHOSPHATE PRIMASE"/>
    <property type="match status" value="1"/>
</dbReference>
<dbReference type="AlphaFoldDB" id="A0A268HI46"/>
<protein>
    <recommendedName>
        <fullName evidence="3">CDP-glycerol glycerophosphotransferase, TagB/SpsB family</fullName>
    </recommendedName>
</protein>
<evidence type="ECO:0000313" key="1">
    <source>
        <dbReference type="EMBL" id="PAE09548.1"/>
    </source>
</evidence>
<sequence>MTVFLNRALGLKKEYSQVKNQNTKTAKAKLTNLHRKENFISFSILESDFITKEAELVLINRLKNDILTIDATVSESGDLLHLTIDLTTLPSLAIGKWDFFIKQDDRYLRLALTNKKVAPRLIRKLLPIEPNGTHYILPFLTTKNGLSIECSNLLHLESKSHKVIKRNVKLTETNTEELSLELSYEYLPFSTNPSNYLIFKNENQIFQIPFRYNKLKQNIMIRKQDLQCLKTDETVEWNMYYEEEGNQILIRYHFSHLLTIQEDEFSFSLREDLDIFQPRDAEQLIAEQEIHEQIITGQVNAENLLVHQSTVTFLISEKYFDPSKTPRLFVRKRKKDIEYDIQYAVNKKEDQLVEIVIPLSQFEQWYTPNTRLDLYVATTSFGMTKMNRIGFYFGFFPTKADYFMPAYTVETDEKILGPYITKDHELSFYFGKPESYVKQKFPANSIVKKINLDKKKGTLSATIDLHLKGDYDFTLQGVLLRLRTDHTNTILLPPDKLQIDTVVENKKYNLSFVLNLKDMHFEQFYWDFFVSIDVGESVSRLVRVNNSSYITKMKLQHRFFRYSVDMGDNFILYPYITAGDSLSLGYRQKGEYETFKYKWNETVAYILYLLLFVFMKPQKIWVIHEKYSETAQDNGYYFFKHCVENHPEKKVFYIIKKESDDLRNLKKYKKRVVYFMSIRHIFYMLISSRMISSEAKGHAYAWRVSHGFIRDIVNQKHFVFLQHGVLGLKKVDKTFNAHGQNHADLFITSSEFEKEIVNNYFGYKYENILVSGLARWDAIDRNVNKVFDGKREIFMMPTWRNWLDEVSTEEFIESAYFKEYSKMLQSPRLSNMLEKYDLVLNFYVHPKFMPYVENFRSMSDRVRVIQFGEEQINTLLMRSSLLITDYSSIAWEAYYQDIPVLFFQFDLEMYELLQGGYMDLRNDLFGEAAYEANALVEKLEAYALNGFGLADKYKDAKGQYFAHIDKHNSLRIYDAIQLLDEKITFKQELSYAIKNNHLLKVAQMKLKRRKRLQRILKKVVRKVGL</sequence>
<dbReference type="Proteomes" id="UP000216475">
    <property type="component" value="Unassembled WGS sequence"/>
</dbReference>
<evidence type="ECO:0008006" key="3">
    <source>
        <dbReference type="Google" id="ProtNLM"/>
    </source>
</evidence>
<dbReference type="EMBL" id="NPBH01000003">
    <property type="protein sequence ID" value="PAE09548.1"/>
    <property type="molecule type" value="Genomic_DNA"/>
</dbReference>
<organism evidence="1 2">
    <name type="scientific">Terribacillus saccharophilus</name>
    <dbReference type="NCBI Taxonomy" id="361277"/>
    <lineage>
        <taxon>Bacteria</taxon>
        <taxon>Bacillati</taxon>
        <taxon>Bacillota</taxon>
        <taxon>Bacilli</taxon>
        <taxon>Bacillales</taxon>
        <taxon>Bacillaceae</taxon>
        <taxon>Terribacillus</taxon>
    </lineage>
</organism>
<dbReference type="Gene3D" id="3.40.50.2000">
    <property type="entry name" value="Glycogen Phosphorylase B"/>
    <property type="match status" value="1"/>
</dbReference>
<comment type="caution">
    <text evidence="1">The sequence shown here is derived from an EMBL/GenBank/DDBJ whole genome shotgun (WGS) entry which is preliminary data.</text>
</comment>
<dbReference type="InterPro" id="IPR043149">
    <property type="entry name" value="TagF_N"/>
</dbReference>
<gene>
    <name evidence="1" type="ORF">CHI12_00905</name>
</gene>
<dbReference type="GO" id="GO:0016020">
    <property type="term" value="C:membrane"/>
    <property type="evidence" value="ECO:0007669"/>
    <property type="project" value="InterPro"/>
</dbReference>
<proteinExistence type="predicted"/>
<dbReference type="PANTHER" id="PTHR37316:SF3">
    <property type="entry name" value="TEICHOIC ACID GLYCEROL-PHOSPHATE TRANSFERASE"/>
    <property type="match status" value="1"/>
</dbReference>
<reference evidence="1 2" key="1">
    <citation type="submission" date="2017-07" db="EMBL/GenBank/DDBJ databases">
        <title>Isolation and whole genome analysis of endospore-forming bacteria from heroin.</title>
        <authorList>
            <person name="Kalinowski J."/>
            <person name="Ahrens B."/>
            <person name="Al-Dilaimi A."/>
            <person name="Winkler A."/>
            <person name="Wibberg D."/>
            <person name="Schleenbecker U."/>
            <person name="Ruckert C."/>
            <person name="Wolfel R."/>
            <person name="Grass G."/>
        </authorList>
    </citation>
    <scope>NUCLEOTIDE SEQUENCE [LARGE SCALE GENOMIC DNA]</scope>
    <source>
        <strain evidence="1 2">7509</strain>
    </source>
</reference>
<dbReference type="InterPro" id="IPR051612">
    <property type="entry name" value="Teichoic_Acid_Biosynth"/>
</dbReference>
<dbReference type="SUPFAM" id="SSF53756">
    <property type="entry name" value="UDP-Glycosyltransferase/glycogen phosphorylase"/>
    <property type="match status" value="1"/>
</dbReference>